<proteinExistence type="predicted"/>
<dbReference type="AlphaFoldDB" id="A0A0A0L9X1"/>
<keyword evidence="2" id="KW-1185">Reference proteome</keyword>
<dbReference type="Proteomes" id="UP000029981">
    <property type="component" value="Chromosome 3"/>
</dbReference>
<reference evidence="1 2" key="2">
    <citation type="journal article" date="2009" name="PLoS ONE">
        <title>An integrated genetic and cytogenetic map of the cucumber genome.</title>
        <authorList>
            <person name="Ren Y."/>
            <person name="Zhang Z."/>
            <person name="Liu J."/>
            <person name="Staub J.E."/>
            <person name="Han Y."/>
            <person name="Cheng Z."/>
            <person name="Li X."/>
            <person name="Lu J."/>
            <person name="Miao H."/>
            <person name="Kang H."/>
            <person name="Xie B."/>
            <person name="Gu X."/>
            <person name="Wang X."/>
            <person name="Du Y."/>
            <person name="Jin W."/>
            <person name="Huang S."/>
        </authorList>
    </citation>
    <scope>NUCLEOTIDE SEQUENCE [LARGE SCALE GENOMIC DNA]</scope>
    <source>
        <strain evidence="2">cv. 9930</strain>
    </source>
</reference>
<reference evidence="1 2" key="1">
    <citation type="journal article" date="2009" name="Nat. Genet.">
        <title>The genome of the cucumber, Cucumis sativus L.</title>
        <authorList>
            <person name="Huang S."/>
            <person name="Li R."/>
            <person name="Zhang Z."/>
            <person name="Li L."/>
            <person name="Gu X."/>
            <person name="Fan W."/>
            <person name="Lucas W.J."/>
            <person name="Wang X."/>
            <person name="Xie B."/>
            <person name="Ni P."/>
            <person name="Ren Y."/>
            <person name="Zhu H."/>
            <person name="Li J."/>
            <person name="Lin K."/>
            <person name="Jin W."/>
            <person name="Fei Z."/>
            <person name="Li G."/>
            <person name="Staub J."/>
            <person name="Kilian A."/>
            <person name="van der Vossen E.A."/>
            <person name="Wu Y."/>
            <person name="Guo J."/>
            <person name="He J."/>
            <person name="Jia Z."/>
            <person name="Ren Y."/>
            <person name="Tian G."/>
            <person name="Lu Y."/>
            <person name="Ruan J."/>
            <person name="Qian W."/>
            <person name="Wang M."/>
            <person name="Huang Q."/>
            <person name="Li B."/>
            <person name="Xuan Z."/>
            <person name="Cao J."/>
            <person name="Asan"/>
            <person name="Wu Z."/>
            <person name="Zhang J."/>
            <person name="Cai Q."/>
            <person name="Bai Y."/>
            <person name="Zhao B."/>
            <person name="Han Y."/>
            <person name="Li Y."/>
            <person name="Li X."/>
            <person name="Wang S."/>
            <person name="Shi Q."/>
            <person name="Liu S."/>
            <person name="Cho W.K."/>
            <person name="Kim J.Y."/>
            <person name="Xu Y."/>
            <person name="Heller-Uszynska K."/>
            <person name="Miao H."/>
            <person name="Cheng Z."/>
            <person name="Zhang S."/>
            <person name="Wu J."/>
            <person name="Yang Y."/>
            <person name="Kang H."/>
            <person name="Li M."/>
            <person name="Liang H."/>
            <person name="Ren X."/>
            <person name="Shi Z."/>
            <person name="Wen M."/>
            <person name="Jian M."/>
            <person name="Yang H."/>
            <person name="Zhang G."/>
            <person name="Yang Z."/>
            <person name="Chen R."/>
            <person name="Liu S."/>
            <person name="Li J."/>
            <person name="Ma L."/>
            <person name="Liu H."/>
            <person name="Zhou Y."/>
            <person name="Zhao J."/>
            <person name="Fang X."/>
            <person name="Li G."/>
            <person name="Fang L."/>
            <person name="Li Y."/>
            <person name="Liu D."/>
            <person name="Zheng H."/>
            <person name="Zhang Y."/>
            <person name="Qin N."/>
            <person name="Li Z."/>
            <person name="Yang G."/>
            <person name="Yang S."/>
            <person name="Bolund L."/>
            <person name="Kristiansen K."/>
            <person name="Zheng H."/>
            <person name="Li S."/>
            <person name="Zhang X."/>
            <person name="Yang H."/>
            <person name="Wang J."/>
            <person name="Sun R."/>
            <person name="Zhang B."/>
            <person name="Jiang S."/>
            <person name="Wang J."/>
            <person name="Du Y."/>
            <person name="Li S."/>
        </authorList>
    </citation>
    <scope>NUCLEOTIDE SEQUENCE [LARGE SCALE GENOMIC DNA]</scope>
    <source>
        <strain evidence="2">cv. 9930</strain>
    </source>
</reference>
<organism evidence="1 2">
    <name type="scientific">Cucumis sativus</name>
    <name type="common">Cucumber</name>
    <dbReference type="NCBI Taxonomy" id="3659"/>
    <lineage>
        <taxon>Eukaryota</taxon>
        <taxon>Viridiplantae</taxon>
        <taxon>Streptophyta</taxon>
        <taxon>Embryophyta</taxon>
        <taxon>Tracheophyta</taxon>
        <taxon>Spermatophyta</taxon>
        <taxon>Magnoliopsida</taxon>
        <taxon>eudicotyledons</taxon>
        <taxon>Gunneridae</taxon>
        <taxon>Pentapetalae</taxon>
        <taxon>rosids</taxon>
        <taxon>fabids</taxon>
        <taxon>Cucurbitales</taxon>
        <taxon>Cucurbitaceae</taxon>
        <taxon>Benincaseae</taxon>
        <taxon>Cucumis</taxon>
    </lineage>
</organism>
<gene>
    <name evidence="1" type="ORF">Csa_3G702660</name>
</gene>
<dbReference type="EMBL" id="CM002924">
    <property type="protein sequence ID" value="KGN58628.1"/>
    <property type="molecule type" value="Genomic_DNA"/>
</dbReference>
<name>A0A0A0L9X1_CUCSA</name>
<reference evidence="1 2" key="4">
    <citation type="journal article" date="2011" name="BMC Genomics">
        <title>RNA-Seq improves annotation of protein-coding genes in the cucumber genome.</title>
        <authorList>
            <person name="Li Z."/>
            <person name="Zhang Z."/>
            <person name="Yan P."/>
            <person name="Huang S."/>
            <person name="Fei Z."/>
            <person name="Lin K."/>
        </authorList>
    </citation>
    <scope>NUCLEOTIDE SEQUENCE [LARGE SCALE GENOMIC DNA]</scope>
    <source>
        <strain evidence="2">cv. 9930</strain>
    </source>
</reference>
<evidence type="ECO:0000313" key="2">
    <source>
        <dbReference type="Proteomes" id="UP000029981"/>
    </source>
</evidence>
<sequence length="65" mass="7638">MWFPFTNRKRGQSPLSSSLRHRFLSDSGHRFYLLYFIHFFLLRSSGTTVSRIDLLISVLFQSPDG</sequence>
<evidence type="ECO:0000313" key="1">
    <source>
        <dbReference type="EMBL" id="KGN58628.1"/>
    </source>
</evidence>
<protein>
    <submittedName>
        <fullName evidence="1">Uncharacterized protein</fullName>
    </submittedName>
</protein>
<reference evidence="1 2" key="3">
    <citation type="journal article" date="2010" name="BMC Genomics">
        <title>Transcriptome sequencing and comparative analysis of cucumber flowers with different sex types.</title>
        <authorList>
            <person name="Guo S."/>
            <person name="Zheng Y."/>
            <person name="Joung J.G."/>
            <person name="Liu S."/>
            <person name="Zhang Z."/>
            <person name="Crasta O.R."/>
            <person name="Sobral B.W."/>
            <person name="Xu Y."/>
            <person name="Huang S."/>
            <person name="Fei Z."/>
        </authorList>
    </citation>
    <scope>NUCLEOTIDE SEQUENCE [LARGE SCALE GENOMIC DNA]</scope>
    <source>
        <strain evidence="2">cv. 9930</strain>
    </source>
</reference>
<accession>A0A0A0L9X1</accession>
<dbReference type="Gramene" id="KGN58628">
    <property type="protein sequence ID" value="KGN58628"/>
    <property type="gene ID" value="Csa_3G702660"/>
</dbReference>